<dbReference type="InterPro" id="IPR002933">
    <property type="entry name" value="Peptidase_M20"/>
</dbReference>
<dbReference type="AlphaFoldDB" id="A0A6M0CKG3"/>
<dbReference type="RefSeq" id="WP_164033024.1">
    <property type="nucleotide sequence ID" value="NZ_JAABOQ010000005.1"/>
</dbReference>
<dbReference type="Gene3D" id="3.30.70.360">
    <property type="match status" value="1"/>
</dbReference>
<feature type="binding site" evidence="2">
    <location>
        <position position="156"/>
    </location>
    <ligand>
        <name>Mn(2+)</name>
        <dbReference type="ChEBI" id="CHEBI:29035"/>
        <label>2</label>
    </ligand>
</feature>
<organism evidence="4 5">
    <name type="scientific">Spongiivirga citrea</name>
    <dbReference type="NCBI Taxonomy" id="1481457"/>
    <lineage>
        <taxon>Bacteria</taxon>
        <taxon>Pseudomonadati</taxon>
        <taxon>Bacteroidota</taxon>
        <taxon>Flavobacteriia</taxon>
        <taxon>Flavobacteriales</taxon>
        <taxon>Flavobacteriaceae</taxon>
        <taxon>Spongiivirga</taxon>
    </lineage>
</organism>
<sequence>MIEEIKTLRKELHQHPELSGFENQTSTRIKDFITKHHEPTFIIDKLGGNGGLAAVYDFSDKGPTIVIRCELDALPIRETNTIDYRSNIDGVSHKCGHDGHMAIVAGLIFWIKEQNFDRGKIVLLFQPAEETGKGAYAVLQDKRFQSLNPDYVFALHNIPGEPMHEIIVMDSNFSAEVQSLSIHLKGKEAHAAEPENAINPAKAISELLSALTQMNNNNPNDNDFAVLTPVHLTMGEKAYGISPAEGELHYTIRTWNTAMMDGLKAEIIKTVKTIASAHQLEYKINWFEHFPASKNDADCVNQIKKAAEQSGFNIQHRPYPFKFGEDFGWFTKDYKTGMFGLGSGLNTPALHHADYDFPEEILETGMRIFQALIGNLIKGNRD</sequence>
<dbReference type="InterPro" id="IPR011650">
    <property type="entry name" value="Peptidase_M20_dimer"/>
</dbReference>
<dbReference type="PANTHER" id="PTHR11014">
    <property type="entry name" value="PEPTIDASE M20 FAMILY MEMBER"/>
    <property type="match status" value="1"/>
</dbReference>
<feature type="binding site" evidence="2">
    <location>
        <position position="95"/>
    </location>
    <ligand>
        <name>Mn(2+)</name>
        <dbReference type="ChEBI" id="CHEBI:29035"/>
        <label>2</label>
    </ligand>
</feature>
<dbReference type="PANTHER" id="PTHR11014:SF169">
    <property type="entry name" value="CLAN MH, FAMILY M20, PEPTIDASE T-LIKE METALLOPEPTIDASE"/>
    <property type="match status" value="1"/>
</dbReference>
<dbReference type="SUPFAM" id="SSF53187">
    <property type="entry name" value="Zn-dependent exopeptidases"/>
    <property type="match status" value="1"/>
</dbReference>
<accession>A0A6M0CKG3</accession>
<protein>
    <submittedName>
        <fullName evidence="4">Amidohydrolase</fullName>
    </submittedName>
</protein>
<evidence type="ECO:0000313" key="5">
    <source>
        <dbReference type="Proteomes" id="UP000474296"/>
    </source>
</evidence>
<gene>
    <name evidence="4" type="ORF">GWK10_14105</name>
</gene>
<evidence type="ECO:0000256" key="1">
    <source>
        <dbReference type="ARBA" id="ARBA00022801"/>
    </source>
</evidence>
<comment type="cofactor">
    <cofactor evidence="2">
        <name>Mn(2+)</name>
        <dbReference type="ChEBI" id="CHEBI:29035"/>
    </cofactor>
    <text evidence="2">The Mn(2+) ion enhances activity.</text>
</comment>
<feature type="binding site" evidence="2">
    <location>
        <position position="351"/>
    </location>
    <ligand>
        <name>Mn(2+)</name>
        <dbReference type="ChEBI" id="CHEBI:29035"/>
        <label>2</label>
    </ligand>
</feature>
<feature type="binding site" evidence="2">
    <location>
        <position position="130"/>
    </location>
    <ligand>
        <name>Mn(2+)</name>
        <dbReference type="ChEBI" id="CHEBI:29035"/>
        <label>2</label>
    </ligand>
</feature>
<dbReference type="InterPro" id="IPR017439">
    <property type="entry name" value="Amidohydrolase"/>
</dbReference>
<dbReference type="Pfam" id="PF01546">
    <property type="entry name" value="Peptidase_M20"/>
    <property type="match status" value="1"/>
</dbReference>
<proteinExistence type="predicted"/>
<dbReference type="Proteomes" id="UP000474296">
    <property type="component" value="Unassembled WGS sequence"/>
</dbReference>
<keyword evidence="5" id="KW-1185">Reference proteome</keyword>
<keyword evidence="2" id="KW-0479">Metal-binding</keyword>
<comment type="caution">
    <text evidence="4">The sequence shown here is derived from an EMBL/GenBank/DDBJ whole genome shotgun (WGS) entry which is preliminary data.</text>
</comment>
<feature type="domain" description="Peptidase M20 dimerisation" evidence="3">
    <location>
        <begin position="180"/>
        <end position="275"/>
    </location>
</feature>
<dbReference type="EMBL" id="JAABOQ010000005">
    <property type="protein sequence ID" value="NER18351.1"/>
    <property type="molecule type" value="Genomic_DNA"/>
</dbReference>
<name>A0A6M0CKG3_9FLAO</name>
<feature type="binding site" evidence="2">
    <location>
        <position position="97"/>
    </location>
    <ligand>
        <name>Mn(2+)</name>
        <dbReference type="ChEBI" id="CHEBI:29035"/>
        <label>2</label>
    </ligand>
</feature>
<dbReference type="Gene3D" id="3.40.630.10">
    <property type="entry name" value="Zn peptidases"/>
    <property type="match status" value="1"/>
</dbReference>
<evidence type="ECO:0000313" key="4">
    <source>
        <dbReference type="EMBL" id="NER18351.1"/>
    </source>
</evidence>
<dbReference type="GO" id="GO:0016787">
    <property type="term" value="F:hydrolase activity"/>
    <property type="evidence" value="ECO:0007669"/>
    <property type="project" value="UniProtKB-KW"/>
</dbReference>
<dbReference type="GO" id="GO:0046872">
    <property type="term" value="F:metal ion binding"/>
    <property type="evidence" value="ECO:0007669"/>
    <property type="project" value="UniProtKB-KW"/>
</dbReference>
<dbReference type="PIRSF" id="PIRSF005962">
    <property type="entry name" value="Pept_M20D_amidohydro"/>
    <property type="match status" value="1"/>
</dbReference>
<evidence type="ECO:0000259" key="3">
    <source>
        <dbReference type="Pfam" id="PF07687"/>
    </source>
</evidence>
<keyword evidence="1 4" id="KW-0378">Hydrolase</keyword>
<dbReference type="SUPFAM" id="SSF55031">
    <property type="entry name" value="Bacterial exopeptidase dimerisation domain"/>
    <property type="match status" value="1"/>
</dbReference>
<keyword evidence="2" id="KW-0464">Manganese</keyword>
<dbReference type="Pfam" id="PF07687">
    <property type="entry name" value="M20_dimer"/>
    <property type="match status" value="1"/>
</dbReference>
<reference evidence="4 5" key="1">
    <citation type="submission" date="2020-01" db="EMBL/GenBank/DDBJ databases">
        <title>Spongiivirga citrea KCTC 32990T.</title>
        <authorList>
            <person name="Wang G."/>
        </authorList>
    </citation>
    <scope>NUCLEOTIDE SEQUENCE [LARGE SCALE GENOMIC DNA]</scope>
    <source>
        <strain evidence="4 5">KCTC 32990</strain>
    </source>
</reference>
<dbReference type="InterPro" id="IPR036264">
    <property type="entry name" value="Bact_exopeptidase_dim_dom"/>
</dbReference>
<dbReference type="NCBIfam" id="TIGR01891">
    <property type="entry name" value="amidohydrolases"/>
    <property type="match status" value="1"/>
</dbReference>
<evidence type="ECO:0000256" key="2">
    <source>
        <dbReference type="PIRSR" id="PIRSR005962-1"/>
    </source>
</evidence>